<dbReference type="Proteomes" id="UP000293589">
    <property type="component" value="Chromosome"/>
</dbReference>
<organism evidence="2 3">
    <name type="scientific">Bifidobacterium pullorum subsp. gallinarum</name>
    <dbReference type="NCBI Taxonomy" id="78344"/>
    <lineage>
        <taxon>Bacteria</taxon>
        <taxon>Bacillati</taxon>
        <taxon>Actinomycetota</taxon>
        <taxon>Actinomycetes</taxon>
        <taxon>Bifidobacteriales</taxon>
        <taxon>Bifidobacteriaceae</taxon>
        <taxon>Bifidobacterium</taxon>
    </lineage>
</organism>
<feature type="domain" description="SpoVT-AbrB" evidence="1">
    <location>
        <begin position="2"/>
        <end position="41"/>
    </location>
</feature>
<dbReference type="InterPro" id="IPR037914">
    <property type="entry name" value="SpoVT-AbrB_sf"/>
</dbReference>
<reference evidence="2 3" key="1">
    <citation type="submission" date="2019-01" db="EMBL/GenBank/DDBJ databases">
        <title>Complete genome sequence of Bifidobacterium gallinarum CACC 514.</title>
        <authorList>
            <person name="Jung M."/>
        </authorList>
    </citation>
    <scope>NUCLEOTIDE SEQUENCE [LARGE SCALE GENOMIC DNA]</scope>
    <source>
        <strain evidence="2 3">CACC 514</strain>
    </source>
</reference>
<dbReference type="EMBL" id="CP035464">
    <property type="protein sequence ID" value="QAY32875.1"/>
    <property type="molecule type" value="Genomic_DNA"/>
</dbReference>
<evidence type="ECO:0000313" key="3">
    <source>
        <dbReference type="Proteomes" id="UP000293589"/>
    </source>
</evidence>
<dbReference type="SUPFAM" id="SSF89447">
    <property type="entry name" value="AbrB/MazE/MraZ-like"/>
    <property type="match status" value="1"/>
</dbReference>
<dbReference type="GO" id="GO:0003677">
    <property type="term" value="F:DNA binding"/>
    <property type="evidence" value="ECO:0007669"/>
    <property type="project" value="InterPro"/>
</dbReference>
<gene>
    <name evidence="2" type="ORF">ESN35_05185</name>
</gene>
<name>A0A4P6DTR7_9BIFI</name>
<evidence type="ECO:0000259" key="1">
    <source>
        <dbReference type="Pfam" id="PF04014"/>
    </source>
</evidence>
<dbReference type="Pfam" id="PF04014">
    <property type="entry name" value="MazE_antitoxin"/>
    <property type="match status" value="1"/>
</dbReference>
<dbReference type="KEGG" id="bgx:ESN35_05185"/>
<sequence length="80" mass="8634">MGNSEGIHIPRELCEQAGIHTGSTLKAEFVDGAIVLRSVSAGTTQSGTYRVPRLEDLFAEYTGEYQGDEWQTTPFVGGEA</sequence>
<accession>A0A4P6DTR7</accession>
<dbReference type="Gene3D" id="2.10.260.10">
    <property type="match status" value="1"/>
</dbReference>
<dbReference type="RefSeq" id="WP_129237320.1">
    <property type="nucleotide sequence ID" value="NZ_CP035464.1"/>
</dbReference>
<proteinExistence type="predicted"/>
<dbReference type="AlphaFoldDB" id="A0A4P6DTR7"/>
<dbReference type="InterPro" id="IPR007159">
    <property type="entry name" value="SpoVT-AbrB_dom"/>
</dbReference>
<evidence type="ECO:0000313" key="2">
    <source>
        <dbReference type="EMBL" id="QAY32875.1"/>
    </source>
</evidence>
<protein>
    <recommendedName>
        <fullName evidence="1">SpoVT-AbrB domain-containing protein</fullName>
    </recommendedName>
</protein>